<keyword evidence="4" id="KW-1185">Reference proteome</keyword>
<feature type="transmembrane region" description="Helical" evidence="2">
    <location>
        <begin position="44"/>
        <end position="62"/>
    </location>
</feature>
<protein>
    <submittedName>
        <fullName evidence="3">14215_t:CDS:1</fullName>
    </submittedName>
</protein>
<proteinExistence type="predicted"/>
<evidence type="ECO:0000256" key="2">
    <source>
        <dbReference type="SAM" id="Phobius"/>
    </source>
</evidence>
<gene>
    <name evidence="3" type="ORF">RFULGI_LOCUS4216</name>
</gene>
<sequence>MVVDSEETREGYYLGPERIGEDIPQPPNSNDPYANIRNDYPMDGASYLTGITLIITGLVNLIRGNKYKWLSIFLASFHGICMHIDIEQIIYK</sequence>
<keyword evidence="2" id="KW-1133">Transmembrane helix</keyword>
<feature type="region of interest" description="Disordered" evidence="1">
    <location>
        <begin position="1"/>
        <end position="31"/>
    </location>
</feature>
<feature type="transmembrane region" description="Helical" evidence="2">
    <location>
        <begin position="69"/>
        <end position="91"/>
    </location>
</feature>
<accession>A0A9N9ASM5</accession>
<organism evidence="3 4">
    <name type="scientific">Racocetra fulgida</name>
    <dbReference type="NCBI Taxonomy" id="60492"/>
    <lineage>
        <taxon>Eukaryota</taxon>
        <taxon>Fungi</taxon>
        <taxon>Fungi incertae sedis</taxon>
        <taxon>Mucoromycota</taxon>
        <taxon>Glomeromycotina</taxon>
        <taxon>Glomeromycetes</taxon>
        <taxon>Diversisporales</taxon>
        <taxon>Gigasporaceae</taxon>
        <taxon>Racocetra</taxon>
    </lineage>
</organism>
<comment type="caution">
    <text evidence="3">The sequence shown here is derived from an EMBL/GenBank/DDBJ whole genome shotgun (WGS) entry which is preliminary data.</text>
</comment>
<dbReference type="AlphaFoldDB" id="A0A9N9ASM5"/>
<keyword evidence="2" id="KW-0812">Transmembrane</keyword>
<reference evidence="3" key="1">
    <citation type="submission" date="2021-06" db="EMBL/GenBank/DDBJ databases">
        <authorList>
            <person name="Kallberg Y."/>
            <person name="Tangrot J."/>
            <person name="Rosling A."/>
        </authorList>
    </citation>
    <scope>NUCLEOTIDE SEQUENCE</scope>
    <source>
        <strain evidence="3">IN212</strain>
    </source>
</reference>
<keyword evidence="2" id="KW-0472">Membrane</keyword>
<dbReference type="OrthoDB" id="102260at2759"/>
<evidence type="ECO:0000313" key="4">
    <source>
        <dbReference type="Proteomes" id="UP000789396"/>
    </source>
</evidence>
<name>A0A9N9ASM5_9GLOM</name>
<dbReference type="EMBL" id="CAJVPZ010004082">
    <property type="protein sequence ID" value="CAG8540850.1"/>
    <property type="molecule type" value="Genomic_DNA"/>
</dbReference>
<evidence type="ECO:0000256" key="1">
    <source>
        <dbReference type="SAM" id="MobiDB-lite"/>
    </source>
</evidence>
<dbReference type="Proteomes" id="UP000789396">
    <property type="component" value="Unassembled WGS sequence"/>
</dbReference>
<evidence type="ECO:0000313" key="3">
    <source>
        <dbReference type="EMBL" id="CAG8540850.1"/>
    </source>
</evidence>
<feature type="compositionally biased region" description="Basic and acidic residues" evidence="1">
    <location>
        <begin position="1"/>
        <end position="10"/>
    </location>
</feature>